<evidence type="ECO:0000256" key="7">
    <source>
        <dbReference type="ARBA" id="ARBA00023136"/>
    </source>
</evidence>
<accession>A0ABW8UB33</accession>
<dbReference type="InterPro" id="IPR004841">
    <property type="entry name" value="AA-permease/SLC12A_dom"/>
</dbReference>
<evidence type="ECO:0000256" key="2">
    <source>
        <dbReference type="ARBA" id="ARBA00022448"/>
    </source>
</evidence>
<dbReference type="EMBL" id="JBGQPK010000014">
    <property type="protein sequence ID" value="MFL2029002.1"/>
    <property type="molecule type" value="Genomic_DNA"/>
</dbReference>
<name>A0ABW8UB33_9LACO</name>
<dbReference type="Proteomes" id="UP001625389">
    <property type="component" value="Unassembled WGS sequence"/>
</dbReference>
<keyword evidence="3" id="KW-1003">Cell membrane</keyword>
<feature type="transmembrane region" description="Helical" evidence="8">
    <location>
        <begin position="241"/>
        <end position="263"/>
    </location>
</feature>
<gene>
    <name evidence="10" type="ORF">ACEN34_05155</name>
</gene>
<dbReference type="PANTHER" id="PTHR43495:SF2">
    <property type="entry name" value="D-SERINE_D-ALANINE_GLYCINE TRANSPORTER"/>
    <property type="match status" value="1"/>
</dbReference>
<feature type="transmembrane region" description="Helical" evidence="8">
    <location>
        <begin position="126"/>
        <end position="147"/>
    </location>
</feature>
<evidence type="ECO:0000256" key="8">
    <source>
        <dbReference type="SAM" id="Phobius"/>
    </source>
</evidence>
<comment type="caution">
    <text evidence="10">The sequence shown here is derived from an EMBL/GenBank/DDBJ whole genome shotgun (WGS) entry which is preliminary data.</text>
</comment>
<evidence type="ECO:0000313" key="11">
    <source>
        <dbReference type="Proteomes" id="UP001625389"/>
    </source>
</evidence>
<feature type="transmembrane region" description="Helical" evidence="8">
    <location>
        <begin position="45"/>
        <end position="65"/>
    </location>
</feature>
<feature type="transmembrane region" description="Helical" evidence="8">
    <location>
        <begin position="428"/>
        <end position="448"/>
    </location>
</feature>
<evidence type="ECO:0000256" key="4">
    <source>
        <dbReference type="ARBA" id="ARBA00022692"/>
    </source>
</evidence>
<organism evidence="10 11">
    <name type="scientific">Loigolactobacillus zhaoyuanensis</name>
    <dbReference type="NCBI Taxonomy" id="2486017"/>
    <lineage>
        <taxon>Bacteria</taxon>
        <taxon>Bacillati</taxon>
        <taxon>Bacillota</taxon>
        <taxon>Bacilli</taxon>
        <taxon>Lactobacillales</taxon>
        <taxon>Lactobacillaceae</taxon>
        <taxon>Loigolactobacillus</taxon>
    </lineage>
</organism>
<dbReference type="RefSeq" id="WP_407137182.1">
    <property type="nucleotide sequence ID" value="NZ_JBGQPK010000014.1"/>
</dbReference>
<comment type="subcellular location">
    <subcellularLocation>
        <location evidence="1">Cell membrane</location>
        <topology evidence="1">Multi-pass membrane protein</topology>
    </subcellularLocation>
</comment>
<feature type="domain" description="Amino acid permease/ SLC12A" evidence="9">
    <location>
        <begin position="17"/>
        <end position="453"/>
    </location>
</feature>
<feature type="transmembrane region" description="Helical" evidence="8">
    <location>
        <begin position="283"/>
        <end position="306"/>
    </location>
</feature>
<feature type="transmembrane region" description="Helical" evidence="8">
    <location>
        <begin position="404"/>
        <end position="422"/>
    </location>
</feature>
<dbReference type="Pfam" id="PF00324">
    <property type="entry name" value="AA_permease"/>
    <property type="match status" value="1"/>
</dbReference>
<evidence type="ECO:0000256" key="3">
    <source>
        <dbReference type="ARBA" id="ARBA00022475"/>
    </source>
</evidence>
<evidence type="ECO:0000259" key="9">
    <source>
        <dbReference type="Pfam" id="PF00324"/>
    </source>
</evidence>
<feature type="transmembrane region" description="Helical" evidence="8">
    <location>
        <begin position="334"/>
        <end position="356"/>
    </location>
</feature>
<dbReference type="PIRSF" id="PIRSF006060">
    <property type="entry name" value="AA_transporter"/>
    <property type="match status" value="1"/>
</dbReference>
<feature type="transmembrane region" description="Helical" evidence="8">
    <location>
        <begin position="20"/>
        <end position="39"/>
    </location>
</feature>
<keyword evidence="5" id="KW-0029">Amino-acid transport</keyword>
<evidence type="ECO:0000256" key="1">
    <source>
        <dbReference type="ARBA" id="ARBA00004651"/>
    </source>
</evidence>
<dbReference type="Gene3D" id="1.20.1740.10">
    <property type="entry name" value="Amino acid/polyamine transporter I"/>
    <property type="match status" value="1"/>
</dbReference>
<keyword evidence="11" id="KW-1185">Reference proteome</keyword>
<keyword evidence="7 8" id="KW-0472">Membrane</keyword>
<proteinExistence type="predicted"/>
<evidence type="ECO:0000313" key="10">
    <source>
        <dbReference type="EMBL" id="MFL2029002.1"/>
    </source>
</evidence>
<dbReference type="PANTHER" id="PTHR43495">
    <property type="entry name" value="GABA PERMEASE"/>
    <property type="match status" value="1"/>
</dbReference>
<evidence type="ECO:0000256" key="6">
    <source>
        <dbReference type="ARBA" id="ARBA00022989"/>
    </source>
</evidence>
<dbReference type="InterPro" id="IPR004840">
    <property type="entry name" value="Amino_acid_permease_CS"/>
</dbReference>
<keyword evidence="6 8" id="KW-1133">Transmembrane helix</keyword>
<keyword evidence="4 8" id="KW-0812">Transmembrane</keyword>
<reference evidence="10 11" key="1">
    <citation type="submission" date="2024-08" db="EMBL/GenBank/DDBJ databases">
        <authorList>
            <person name="Arias E."/>
        </authorList>
    </citation>
    <scope>NUCLEOTIDE SEQUENCE [LARGE SCALE GENOMIC DNA]</scope>
    <source>
        <strain evidence="10 11">FAM 25317</strain>
    </source>
</reference>
<dbReference type="PROSITE" id="PS00218">
    <property type="entry name" value="AMINO_ACID_PERMEASE_1"/>
    <property type="match status" value="1"/>
</dbReference>
<evidence type="ECO:0000256" key="5">
    <source>
        <dbReference type="ARBA" id="ARBA00022970"/>
    </source>
</evidence>
<feature type="transmembrane region" description="Helical" evidence="8">
    <location>
        <begin position="199"/>
        <end position="220"/>
    </location>
</feature>
<keyword evidence="2" id="KW-0813">Transport</keyword>
<feature type="transmembrane region" description="Helical" evidence="8">
    <location>
        <begin position="159"/>
        <end position="179"/>
    </location>
</feature>
<protein>
    <submittedName>
        <fullName evidence="10">Amino acid permease</fullName>
    </submittedName>
</protein>
<feature type="transmembrane region" description="Helical" evidence="8">
    <location>
        <begin position="95"/>
        <end position="120"/>
    </location>
</feature>
<sequence>MKSPPENEPARGLKSRHVQLIAIGGTIGTGLFLGSGQTIQLAGPSIILGYLLVGIACFLLMRALGELLLSNLGYRSFVDFVSEYLGDRVGFVIGWTYWICWITIAMAELTAVGIYFRFWFPSLPQWVPGLFFLVILLLLNLTTVGAFGEVEFWFALIKVLAIIVLIVVGAWLVVINFKTPFGHAGFSNLTQYGGFFPKGGSGFLLSLQMTVFSFIGIEMVGMTAAETQDPENVIPKAVNNIPLRIIIFYVGAMIAIMVIYPWTAVNADQSPFVMVFKAIGIPAAAGIVNFVVITAAASACNSSLFITGRMLASLTKDARHPATRKLSLLSKHHVPGNAIGFSSIVIAITIGLNYFIPDYVFTLVSSVATTCFLLIWASVVLTHLKYRKTESGRKSTFKMPGAPVTDYLILVLLAVVTIVLCFRWDTGIALLLSLAWFIVMYIVSTRIYTRRKVELK</sequence>
<feature type="transmembrane region" description="Helical" evidence="8">
    <location>
        <begin position="362"/>
        <end position="384"/>
    </location>
</feature>